<dbReference type="PANTHER" id="PTHR47649">
    <property type="entry name" value="RIBONUCLEASE D"/>
    <property type="match status" value="1"/>
</dbReference>
<dbReference type="CDD" id="cd06142">
    <property type="entry name" value="RNaseD_exo"/>
    <property type="match status" value="1"/>
</dbReference>
<evidence type="ECO:0000313" key="4">
    <source>
        <dbReference type="Proteomes" id="UP001500618"/>
    </source>
</evidence>
<dbReference type="PANTHER" id="PTHR47649:SF1">
    <property type="entry name" value="RIBONUCLEASE D"/>
    <property type="match status" value="1"/>
</dbReference>
<keyword evidence="4" id="KW-1185">Reference proteome</keyword>
<protein>
    <submittedName>
        <fullName evidence="3">Ribonuclease D</fullName>
    </submittedName>
</protein>
<evidence type="ECO:0000313" key="3">
    <source>
        <dbReference type="EMBL" id="GAA1717368.1"/>
    </source>
</evidence>
<accession>A0ABP4V3T5</accession>
<dbReference type="InterPro" id="IPR012337">
    <property type="entry name" value="RNaseH-like_sf"/>
</dbReference>
<dbReference type="InterPro" id="IPR010997">
    <property type="entry name" value="HRDC-like_sf"/>
</dbReference>
<dbReference type="Pfam" id="PF01612">
    <property type="entry name" value="DNA_pol_A_exo1"/>
    <property type="match status" value="1"/>
</dbReference>
<dbReference type="InterPro" id="IPR044876">
    <property type="entry name" value="HRDC_dom_sf"/>
</dbReference>
<dbReference type="SMART" id="SM00474">
    <property type="entry name" value="35EXOc"/>
    <property type="match status" value="1"/>
</dbReference>
<dbReference type="Gene3D" id="3.30.420.10">
    <property type="entry name" value="Ribonuclease H-like superfamily/Ribonuclease H"/>
    <property type="match status" value="1"/>
</dbReference>
<evidence type="ECO:0000259" key="2">
    <source>
        <dbReference type="PROSITE" id="PS50967"/>
    </source>
</evidence>
<gene>
    <name evidence="3" type="ORF">GCM10009765_77370</name>
</gene>
<evidence type="ECO:0000256" key="1">
    <source>
        <dbReference type="SAM" id="MobiDB-lite"/>
    </source>
</evidence>
<proteinExistence type="predicted"/>
<dbReference type="SUPFAM" id="SSF47819">
    <property type="entry name" value="HRDC-like"/>
    <property type="match status" value="1"/>
</dbReference>
<feature type="domain" description="HRDC" evidence="2">
    <location>
        <begin position="261"/>
        <end position="341"/>
    </location>
</feature>
<reference evidence="4" key="1">
    <citation type="journal article" date="2019" name="Int. J. Syst. Evol. Microbiol.">
        <title>The Global Catalogue of Microorganisms (GCM) 10K type strain sequencing project: providing services to taxonomists for standard genome sequencing and annotation.</title>
        <authorList>
            <consortium name="The Broad Institute Genomics Platform"/>
            <consortium name="The Broad Institute Genome Sequencing Center for Infectious Disease"/>
            <person name="Wu L."/>
            <person name="Ma J."/>
        </authorList>
    </citation>
    <scope>NUCLEOTIDE SEQUENCE [LARGE SCALE GENOMIC DNA]</scope>
    <source>
        <strain evidence="4">JCM 14718</strain>
    </source>
</reference>
<feature type="compositionally biased region" description="Pro residues" evidence="1">
    <location>
        <begin position="345"/>
        <end position="356"/>
    </location>
</feature>
<dbReference type="SMART" id="SM00341">
    <property type="entry name" value="HRDC"/>
    <property type="match status" value="1"/>
</dbReference>
<dbReference type="InterPro" id="IPR041605">
    <property type="entry name" value="Exo_C"/>
</dbReference>
<dbReference type="InterPro" id="IPR036397">
    <property type="entry name" value="RNaseH_sf"/>
</dbReference>
<dbReference type="InterPro" id="IPR002121">
    <property type="entry name" value="HRDC_dom"/>
</dbReference>
<dbReference type="Proteomes" id="UP001500618">
    <property type="component" value="Unassembled WGS sequence"/>
</dbReference>
<dbReference type="RefSeq" id="WP_279580274.1">
    <property type="nucleotide sequence ID" value="NZ_BAAANY010000042.1"/>
</dbReference>
<dbReference type="Gene3D" id="1.10.150.80">
    <property type="entry name" value="HRDC domain"/>
    <property type="match status" value="2"/>
</dbReference>
<dbReference type="SUPFAM" id="SSF53098">
    <property type="entry name" value="Ribonuclease H-like"/>
    <property type="match status" value="1"/>
</dbReference>
<dbReference type="EMBL" id="BAAANY010000042">
    <property type="protein sequence ID" value="GAA1717368.1"/>
    <property type="molecule type" value="Genomic_DNA"/>
</dbReference>
<dbReference type="Pfam" id="PF00570">
    <property type="entry name" value="HRDC"/>
    <property type="match status" value="1"/>
</dbReference>
<organism evidence="3 4">
    <name type="scientific">Fodinicola feengrottensis</name>
    <dbReference type="NCBI Taxonomy" id="435914"/>
    <lineage>
        <taxon>Bacteria</taxon>
        <taxon>Bacillati</taxon>
        <taxon>Actinomycetota</taxon>
        <taxon>Actinomycetes</taxon>
        <taxon>Mycobacteriales</taxon>
        <taxon>Fodinicola</taxon>
    </lineage>
</organism>
<dbReference type="InterPro" id="IPR002562">
    <property type="entry name" value="3'-5'_exonuclease_dom"/>
</dbReference>
<name>A0ABP4V3T5_9ACTN</name>
<feature type="region of interest" description="Disordered" evidence="1">
    <location>
        <begin position="338"/>
        <end position="362"/>
    </location>
</feature>
<dbReference type="InterPro" id="IPR051086">
    <property type="entry name" value="RNase_D-like"/>
</dbReference>
<dbReference type="Pfam" id="PF18305">
    <property type="entry name" value="DNA_pol_A_exoN"/>
    <property type="match status" value="1"/>
</dbReference>
<dbReference type="PROSITE" id="PS50967">
    <property type="entry name" value="HRDC"/>
    <property type="match status" value="1"/>
</dbReference>
<comment type="caution">
    <text evidence="3">The sequence shown here is derived from an EMBL/GenBank/DDBJ whole genome shotgun (WGS) entry which is preliminary data.</text>
</comment>
<sequence length="440" mass="46749">MAEFDELTASEAAPVDASQDDGAATESVAPTPLLEPREGTPDPITSAGRLEAAIARFAAGSGPVAIDAERASGYRYSQRAYLVQLRREGAGTALIDPVPFAAAADLATPADPPEVGGLADLDAALADAEWVLHAASQDLPCLAELGMHPRKLFDTELAGRLAGFERVGLGAMVERVLGFQLEKTHSAADWSTRPLPAEWLTYAALDVELLVDLRDALTEELARQGKLDWALEEFAALAVRPPNPPRAEPWRRTSGVHKVRTQRGLSRVRSLWQTRDRLARERDIAPGRVLPDSAIVSAALADPTDVRTLLTLPIFSGRANRRLADLWMGALSAARAESGEELPPISAPPDGPPPPNRWADKNPDAASRLAAARTAMGELSGQHAIPVENLLTPDVVRRLAWDPPAAVTADSVGSVLRAHGAREWQISLAAAPLAGALSPA</sequence>
<feature type="region of interest" description="Disordered" evidence="1">
    <location>
        <begin position="1"/>
        <end position="45"/>
    </location>
</feature>